<dbReference type="Proteomes" id="UP000068382">
    <property type="component" value="Unassembled WGS sequence"/>
</dbReference>
<proteinExistence type="predicted"/>
<protein>
    <submittedName>
        <fullName evidence="1">Uncharacterized protein</fullName>
    </submittedName>
</protein>
<dbReference type="EMBL" id="LPUY01000079">
    <property type="protein sequence ID" value="KUP92096.1"/>
    <property type="molecule type" value="Genomic_DNA"/>
</dbReference>
<accession>A0A132BV70</accession>
<evidence type="ECO:0000313" key="2">
    <source>
        <dbReference type="Proteomes" id="UP000068382"/>
    </source>
</evidence>
<gene>
    <name evidence="1" type="ORF">TRIHO_31160</name>
</gene>
<reference evidence="1 2" key="1">
    <citation type="submission" date="2015-12" db="EMBL/GenBank/DDBJ databases">
        <title>Genome sequence of the marine Rhodobacteraceae strain O3.65, Candidatus Tritonibacter horizontis.</title>
        <authorList>
            <person name="Poehlein A."/>
            <person name="Giebel H.A."/>
            <person name="Voget S."/>
            <person name="Brinkhoff T."/>
        </authorList>
    </citation>
    <scope>NUCLEOTIDE SEQUENCE [LARGE SCALE GENOMIC DNA]</scope>
    <source>
        <strain evidence="1 2">O3.65</strain>
    </source>
</reference>
<sequence length="240" mass="27761">MKITFALNYPRKRRLRSLQTCATEETRVRATRPRDRPSAIPAMGLHGPLRQEARRAGIGPPVGLQNWSDFAHVLVTFTKSIEKPPVLCLYCARSVLSLAFYKRVSDVLFRQAKYPCSLPSPRPAQRISCRARLCHRRGAGASGLWIRRFDLCQLSARRAASGNLPTKDAKFFEFEFHLRLQWIRPWNRWPGGHRAKRRCSGNHRASGGRHLRQRWHHHIDNRHADCWRVVRSAPECRASM</sequence>
<keyword evidence="2" id="KW-1185">Reference proteome</keyword>
<dbReference type="AlphaFoldDB" id="A0A132BV70"/>
<evidence type="ECO:0000313" key="1">
    <source>
        <dbReference type="EMBL" id="KUP92096.1"/>
    </source>
</evidence>
<name>A0A132BV70_9RHOB</name>
<comment type="caution">
    <text evidence="1">The sequence shown here is derived from an EMBL/GenBank/DDBJ whole genome shotgun (WGS) entry which is preliminary data.</text>
</comment>
<organism evidence="1 2">
    <name type="scientific">Tritonibacter horizontis</name>
    <dbReference type="NCBI Taxonomy" id="1768241"/>
    <lineage>
        <taxon>Bacteria</taxon>
        <taxon>Pseudomonadati</taxon>
        <taxon>Pseudomonadota</taxon>
        <taxon>Alphaproteobacteria</taxon>
        <taxon>Rhodobacterales</taxon>
        <taxon>Paracoccaceae</taxon>
        <taxon>Tritonibacter</taxon>
    </lineage>
</organism>